<accession>A0A6G1HV41</accession>
<keyword evidence="3" id="KW-1185">Reference proteome</keyword>
<dbReference type="AlphaFoldDB" id="A0A6G1HV41"/>
<sequence length="378" mass="40636">MPSTVSATAREIPLPESAPGSTIVTYTTATSTIATSGTITARALARVDTSTLFTTITEARTTARDLRTLLRRTPASQLATDPALTDAVKACRTAQRDLSALEPVLAEVTLALERFDNGLCGEEEGKGVPERAEVAVAENALTWRPFHPTITDARGSAHRLTTLLCHTPASQVTTNPAFAEIVITCRMAQRGLLALEPVLAEVTRALKIYDGEEEDLVPFFKRSFGKDQQEAVPLNDTAGRPPKPIVSYQPTISSHDNRPVRARSTISASAREIPLPESARGSTLLTRTTVTTTFVPDFALSTTITEAGLSARHLRSLLRRTPASQLATDPVLARAVKACRTARRDLFALELVLGTRGTGVGAEVNVALEKYWSALRGE</sequence>
<name>A0A6G1HV41_9PEZI</name>
<gene>
    <name evidence="2" type="ORF">EJ06DRAFT_582937</name>
</gene>
<dbReference type="EMBL" id="ML996697">
    <property type="protein sequence ID" value="KAF2399689.1"/>
    <property type="molecule type" value="Genomic_DNA"/>
</dbReference>
<evidence type="ECO:0000313" key="3">
    <source>
        <dbReference type="Proteomes" id="UP000799640"/>
    </source>
</evidence>
<protein>
    <submittedName>
        <fullName evidence="2">Uncharacterized protein</fullName>
    </submittedName>
</protein>
<feature type="non-terminal residue" evidence="2">
    <location>
        <position position="378"/>
    </location>
</feature>
<dbReference type="Proteomes" id="UP000799640">
    <property type="component" value="Unassembled WGS sequence"/>
</dbReference>
<organism evidence="2 3">
    <name type="scientific">Trichodelitschia bisporula</name>
    <dbReference type="NCBI Taxonomy" id="703511"/>
    <lineage>
        <taxon>Eukaryota</taxon>
        <taxon>Fungi</taxon>
        <taxon>Dikarya</taxon>
        <taxon>Ascomycota</taxon>
        <taxon>Pezizomycotina</taxon>
        <taxon>Dothideomycetes</taxon>
        <taxon>Dothideomycetes incertae sedis</taxon>
        <taxon>Phaeotrichales</taxon>
        <taxon>Phaeotrichaceae</taxon>
        <taxon>Trichodelitschia</taxon>
    </lineage>
</organism>
<evidence type="ECO:0000256" key="1">
    <source>
        <dbReference type="SAM" id="MobiDB-lite"/>
    </source>
</evidence>
<reference evidence="2" key="1">
    <citation type="journal article" date="2020" name="Stud. Mycol.">
        <title>101 Dothideomycetes genomes: a test case for predicting lifestyles and emergence of pathogens.</title>
        <authorList>
            <person name="Haridas S."/>
            <person name="Albert R."/>
            <person name="Binder M."/>
            <person name="Bloem J."/>
            <person name="Labutti K."/>
            <person name="Salamov A."/>
            <person name="Andreopoulos B."/>
            <person name="Baker S."/>
            <person name="Barry K."/>
            <person name="Bills G."/>
            <person name="Bluhm B."/>
            <person name="Cannon C."/>
            <person name="Castanera R."/>
            <person name="Culley D."/>
            <person name="Daum C."/>
            <person name="Ezra D."/>
            <person name="Gonzalez J."/>
            <person name="Henrissat B."/>
            <person name="Kuo A."/>
            <person name="Liang C."/>
            <person name="Lipzen A."/>
            <person name="Lutzoni F."/>
            <person name="Magnuson J."/>
            <person name="Mondo S."/>
            <person name="Nolan M."/>
            <person name="Ohm R."/>
            <person name="Pangilinan J."/>
            <person name="Park H.-J."/>
            <person name="Ramirez L."/>
            <person name="Alfaro M."/>
            <person name="Sun H."/>
            <person name="Tritt A."/>
            <person name="Yoshinaga Y."/>
            <person name="Zwiers L.-H."/>
            <person name="Turgeon B."/>
            <person name="Goodwin S."/>
            <person name="Spatafora J."/>
            <person name="Crous P."/>
            <person name="Grigoriev I."/>
        </authorList>
    </citation>
    <scope>NUCLEOTIDE SEQUENCE</scope>
    <source>
        <strain evidence="2">CBS 262.69</strain>
    </source>
</reference>
<proteinExistence type="predicted"/>
<feature type="region of interest" description="Disordered" evidence="1">
    <location>
        <begin position="232"/>
        <end position="260"/>
    </location>
</feature>
<evidence type="ECO:0000313" key="2">
    <source>
        <dbReference type="EMBL" id="KAF2399689.1"/>
    </source>
</evidence>